<reference evidence="1" key="1">
    <citation type="submission" date="2021-11" db="EMBL/GenBank/DDBJ databases">
        <title>Australian commercial rhizobial inoculants.</title>
        <authorList>
            <person name="Kohlmeier M.G."/>
            <person name="O'Hara G.W."/>
            <person name="Colombi E."/>
            <person name="Ramsay J.P."/>
            <person name="Terpolilli J."/>
        </authorList>
    </citation>
    <scope>NUCLEOTIDE SEQUENCE</scope>
    <source>
        <strain evidence="1">CC829</strain>
        <plasmid evidence="1">pCC829_2</plasmid>
    </source>
</reference>
<organism evidence="1 2">
    <name type="scientific">Bradyrhizobium barranii</name>
    <dbReference type="NCBI Taxonomy" id="2992140"/>
    <lineage>
        <taxon>Bacteria</taxon>
        <taxon>Pseudomonadati</taxon>
        <taxon>Pseudomonadota</taxon>
        <taxon>Alphaproteobacteria</taxon>
        <taxon>Hyphomicrobiales</taxon>
        <taxon>Nitrobacteraceae</taxon>
        <taxon>Bradyrhizobium</taxon>
    </lineage>
</organism>
<accession>A0ABY3R297</accession>
<proteinExistence type="predicted"/>
<geneLocation type="plasmid" evidence="1 2">
    <name>pCC829_2</name>
</geneLocation>
<name>A0ABY3R297_9BRAD</name>
<evidence type="ECO:0000313" key="1">
    <source>
        <dbReference type="EMBL" id="UFW92120.1"/>
    </source>
</evidence>
<evidence type="ECO:0000313" key="2">
    <source>
        <dbReference type="Proteomes" id="UP001430990"/>
    </source>
</evidence>
<gene>
    <name evidence="1" type="ORF">BjapCC829_48630</name>
</gene>
<dbReference type="Proteomes" id="UP001430990">
    <property type="component" value="Plasmid pCC829_2"/>
</dbReference>
<keyword evidence="2" id="KW-1185">Reference proteome</keyword>
<sequence length="72" mass="7919">MPRDVDQACEGFLKSLPLLHKQGELPDGVVFGFNENPQSFPNRPSVKQRPSFTRNLCGNVAETLAHKGAGLR</sequence>
<dbReference type="EMBL" id="CP088102">
    <property type="protein sequence ID" value="UFW92120.1"/>
    <property type="molecule type" value="Genomic_DNA"/>
</dbReference>
<dbReference type="RefSeq" id="WP_231145927.1">
    <property type="nucleotide sequence ID" value="NZ_CP088102.1"/>
</dbReference>
<protein>
    <submittedName>
        <fullName evidence="1">Uncharacterized protein</fullName>
    </submittedName>
</protein>
<keyword evidence="1" id="KW-0614">Plasmid</keyword>